<dbReference type="AlphaFoldDB" id="A0A9P7KKB7"/>
<dbReference type="Gene3D" id="2.30.110.10">
    <property type="entry name" value="Electron Transport, Fmn-binding Protein, Chain A"/>
    <property type="match status" value="1"/>
</dbReference>
<name>A0A9P7KKB7_9AGAR</name>
<dbReference type="PANTHER" id="PTHR30466:SF1">
    <property type="entry name" value="FMN REDUCTASE (NADH) RUTF"/>
    <property type="match status" value="1"/>
</dbReference>
<evidence type="ECO:0000313" key="4">
    <source>
        <dbReference type="Proteomes" id="UP000717328"/>
    </source>
</evidence>
<dbReference type="EMBL" id="JABCKI010000225">
    <property type="protein sequence ID" value="KAG5651570.1"/>
    <property type="molecule type" value="Genomic_DNA"/>
</dbReference>
<comment type="caution">
    <text evidence="3">The sequence shown here is derived from an EMBL/GenBank/DDBJ whole genome shotgun (WGS) entry which is preliminary data.</text>
</comment>
<accession>A0A9P7KKB7</accession>
<dbReference type="Proteomes" id="UP000717328">
    <property type="component" value="Unassembled WGS sequence"/>
</dbReference>
<feature type="domain" description="Flavin reductase like" evidence="2">
    <location>
        <begin position="9"/>
        <end position="136"/>
    </location>
</feature>
<organism evidence="3 4">
    <name type="scientific">Sphagnurus paluster</name>
    <dbReference type="NCBI Taxonomy" id="117069"/>
    <lineage>
        <taxon>Eukaryota</taxon>
        <taxon>Fungi</taxon>
        <taxon>Dikarya</taxon>
        <taxon>Basidiomycota</taxon>
        <taxon>Agaricomycotina</taxon>
        <taxon>Agaricomycetes</taxon>
        <taxon>Agaricomycetidae</taxon>
        <taxon>Agaricales</taxon>
        <taxon>Tricholomatineae</taxon>
        <taxon>Lyophyllaceae</taxon>
        <taxon>Sphagnurus</taxon>
    </lineage>
</organism>
<dbReference type="GO" id="GO:0010181">
    <property type="term" value="F:FMN binding"/>
    <property type="evidence" value="ECO:0007669"/>
    <property type="project" value="InterPro"/>
</dbReference>
<dbReference type="InterPro" id="IPR002563">
    <property type="entry name" value="Flavin_Rdtase-like_dom"/>
</dbReference>
<proteinExistence type="predicted"/>
<evidence type="ECO:0000313" key="3">
    <source>
        <dbReference type="EMBL" id="KAG5651570.1"/>
    </source>
</evidence>
<dbReference type="OrthoDB" id="2015405at2759"/>
<sequence length="145" mass="15859">MAEILQQAQIHDPSHMVINLLSAEQASTAVKFSRADLYLEPFSSTSHSISKEGHPILDGCLGSMSCKLVSKPIPLHDLDYLEATGDAIQLAARGTGQVSELFIAQVVRVESLEASETDEEDPRTLPLLYHRRGYTSCHPTPSKSK</sequence>
<evidence type="ECO:0000259" key="2">
    <source>
        <dbReference type="Pfam" id="PF01613"/>
    </source>
</evidence>
<keyword evidence="1" id="KW-0560">Oxidoreductase</keyword>
<dbReference type="SUPFAM" id="SSF50475">
    <property type="entry name" value="FMN-binding split barrel"/>
    <property type="match status" value="1"/>
</dbReference>
<dbReference type="Pfam" id="PF01613">
    <property type="entry name" value="Flavin_Reduct"/>
    <property type="match status" value="1"/>
</dbReference>
<keyword evidence="4" id="KW-1185">Reference proteome</keyword>
<dbReference type="GO" id="GO:0042602">
    <property type="term" value="F:riboflavin reductase (NADPH) activity"/>
    <property type="evidence" value="ECO:0007669"/>
    <property type="project" value="TreeGrafter"/>
</dbReference>
<dbReference type="PANTHER" id="PTHR30466">
    <property type="entry name" value="FLAVIN REDUCTASE"/>
    <property type="match status" value="1"/>
</dbReference>
<protein>
    <recommendedName>
        <fullName evidence="2">Flavin reductase like domain-containing protein</fullName>
    </recommendedName>
</protein>
<dbReference type="InterPro" id="IPR012349">
    <property type="entry name" value="Split_barrel_FMN-bd"/>
</dbReference>
<dbReference type="InterPro" id="IPR050268">
    <property type="entry name" value="NADH-dep_flavin_reductase"/>
</dbReference>
<reference evidence="3" key="1">
    <citation type="submission" date="2021-02" db="EMBL/GenBank/DDBJ databases">
        <authorList>
            <person name="Nieuwenhuis M."/>
            <person name="Van De Peppel L.J.J."/>
        </authorList>
    </citation>
    <scope>NUCLEOTIDE SEQUENCE</scope>
    <source>
        <strain evidence="3">D49</strain>
    </source>
</reference>
<gene>
    <name evidence="3" type="ORF">H0H81_008218</name>
</gene>
<evidence type="ECO:0000256" key="1">
    <source>
        <dbReference type="ARBA" id="ARBA00023002"/>
    </source>
</evidence>
<reference evidence="3" key="2">
    <citation type="submission" date="2021-10" db="EMBL/GenBank/DDBJ databases">
        <title>Phylogenomics reveals ancestral predisposition of the termite-cultivated fungus Termitomyces towards a domesticated lifestyle.</title>
        <authorList>
            <person name="Auxier B."/>
            <person name="Grum-Grzhimaylo A."/>
            <person name="Cardenas M.E."/>
            <person name="Lodge J.D."/>
            <person name="Laessoe T."/>
            <person name="Pedersen O."/>
            <person name="Smith M.E."/>
            <person name="Kuyper T.W."/>
            <person name="Franco-Molano E.A."/>
            <person name="Baroni T.J."/>
            <person name="Aanen D.K."/>
        </authorList>
    </citation>
    <scope>NUCLEOTIDE SEQUENCE</scope>
    <source>
        <strain evidence="3">D49</strain>
    </source>
</reference>